<dbReference type="KEGG" id="whj:H9Q79_13425"/>
<sequence>MGDKEGIILQGCGGDPGEWVKGINDLLTQSGILLDGTAFTHVSVFQNEDLTYMLFPFEDVELDVGKLVMWRQQTYDIFGGIWLSDYIDNRLGEKPMQKISEKPDCPLIGQDGNIFNLISIASRTLEAHGLPDQAKEMADRVFSCDSYYKALCMIGEYVNITSVDQEAEQPHPGRQKIKNSKAPETNAPQKTSKKPKR</sequence>
<organism evidence="2 3">
    <name type="scientific">Wansuia hejianensis</name>
    <dbReference type="NCBI Taxonomy" id="2763667"/>
    <lineage>
        <taxon>Bacteria</taxon>
        <taxon>Bacillati</taxon>
        <taxon>Bacillota</taxon>
        <taxon>Clostridia</taxon>
        <taxon>Lachnospirales</taxon>
        <taxon>Lachnospiraceae</taxon>
        <taxon>Wansuia</taxon>
    </lineage>
</organism>
<protein>
    <submittedName>
        <fullName evidence="2">Uncharacterized protein</fullName>
    </submittedName>
</protein>
<reference evidence="2 3" key="1">
    <citation type="submission" date="2020-08" db="EMBL/GenBank/DDBJ databases">
        <authorList>
            <person name="Liu C."/>
            <person name="Sun Q."/>
        </authorList>
    </citation>
    <scope>NUCLEOTIDE SEQUENCE [LARGE SCALE GENOMIC DNA]</scope>
    <source>
        <strain evidence="2 3">NSJ-29</strain>
    </source>
</reference>
<dbReference type="AlphaFoldDB" id="A0A7G9GI90"/>
<keyword evidence="3" id="KW-1185">Reference proteome</keyword>
<feature type="region of interest" description="Disordered" evidence="1">
    <location>
        <begin position="165"/>
        <end position="197"/>
    </location>
</feature>
<evidence type="ECO:0000313" key="2">
    <source>
        <dbReference type="EMBL" id="QNM10522.1"/>
    </source>
</evidence>
<proteinExistence type="predicted"/>
<dbReference type="Proteomes" id="UP000515860">
    <property type="component" value="Chromosome"/>
</dbReference>
<name>A0A7G9GI90_9FIRM</name>
<dbReference type="EMBL" id="CP060635">
    <property type="protein sequence ID" value="QNM10522.1"/>
    <property type="molecule type" value="Genomic_DNA"/>
</dbReference>
<evidence type="ECO:0000313" key="3">
    <source>
        <dbReference type="Proteomes" id="UP000515860"/>
    </source>
</evidence>
<accession>A0A7G9GI90</accession>
<gene>
    <name evidence="2" type="ORF">H9Q79_13425</name>
</gene>
<evidence type="ECO:0000256" key="1">
    <source>
        <dbReference type="SAM" id="MobiDB-lite"/>
    </source>
</evidence>